<protein>
    <submittedName>
        <fullName evidence="3">Uncharacterized protein</fullName>
    </submittedName>
</protein>
<evidence type="ECO:0000313" key="3">
    <source>
        <dbReference type="EMBL" id="MFC5571597.1"/>
    </source>
</evidence>
<sequence>MDQIRAIERLNSYEQELQAIRSRFTRTHSAIRIGAGDSSRLHQVVIELRDLFQDLFGRNSYSELVVSTYNEGISNHLASPSLNSVERITNIVSAVVTRVKENPGVLKTAPPEVTQQTDPAAPVTQSNGPLAVPETVTLSWLYDHVPHSLWLSVLGLLAAAFALGATAAIKLPIVQQWLGVACKAGGAG</sequence>
<dbReference type="RefSeq" id="WP_386756256.1">
    <property type="nucleotide sequence ID" value="NZ_JBHSNM010000020.1"/>
</dbReference>
<comment type="caution">
    <text evidence="3">The sequence shown here is derived from an EMBL/GenBank/DDBJ whole genome shotgun (WGS) entry which is preliminary data.</text>
</comment>
<accession>A0ABW0SR97</accession>
<evidence type="ECO:0000313" key="4">
    <source>
        <dbReference type="Proteomes" id="UP001596036"/>
    </source>
</evidence>
<evidence type="ECO:0000256" key="2">
    <source>
        <dbReference type="SAM" id="Phobius"/>
    </source>
</evidence>
<name>A0ABW0SR97_9GAMM</name>
<dbReference type="Proteomes" id="UP001596036">
    <property type="component" value="Unassembled WGS sequence"/>
</dbReference>
<evidence type="ECO:0000256" key="1">
    <source>
        <dbReference type="SAM" id="MobiDB-lite"/>
    </source>
</evidence>
<feature type="region of interest" description="Disordered" evidence="1">
    <location>
        <begin position="106"/>
        <end position="128"/>
    </location>
</feature>
<keyword evidence="2" id="KW-0472">Membrane</keyword>
<dbReference type="EMBL" id="JBHSNM010000020">
    <property type="protein sequence ID" value="MFC5571597.1"/>
    <property type="molecule type" value="Genomic_DNA"/>
</dbReference>
<gene>
    <name evidence="3" type="ORF">ACFPN1_16200</name>
</gene>
<reference evidence="4" key="1">
    <citation type="journal article" date="2019" name="Int. J. Syst. Evol. Microbiol.">
        <title>The Global Catalogue of Microorganisms (GCM) 10K type strain sequencing project: providing services to taxonomists for standard genome sequencing and annotation.</title>
        <authorList>
            <consortium name="The Broad Institute Genomics Platform"/>
            <consortium name="The Broad Institute Genome Sequencing Center for Infectious Disease"/>
            <person name="Wu L."/>
            <person name="Ma J."/>
        </authorList>
    </citation>
    <scope>NUCLEOTIDE SEQUENCE [LARGE SCALE GENOMIC DNA]</scope>
    <source>
        <strain evidence="4">KACC 11407</strain>
    </source>
</reference>
<feature type="transmembrane region" description="Helical" evidence="2">
    <location>
        <begin position="149"/>
        <end position="169"/>
    </location>
</feature>
<organism evidence="3 4">
    <name type="scientific">Lysobacter yangpyeongensis</name>
    <dbReference type="NCBI Taxonomy" id="346182"/>
    <lineage>
        <taxon>Bacteria</taxon>
        <taxon>Pseudomonadati</taxon>
        <taxon>Pseudomonadota</taxon>
        <taxon>Gammaproteobacteria</taxon>
        <taxon>Lysobacterales</taxon>
        <taxon>Lysobacteraceae</taxon>
        <taxon>Lysobacter</taxon>
    </lineage>
</organism>
<keyword evidence="2" id="KW-0812">Transmembrane</keyword>
<feature type="compositionally biased region" description="Polar residues" evidence="1">
    <location>
        <begin position="113"/>
        <end position="128"/>
    </location>
</feature>
<keyword evidence="4" id="KW-1185">Reference proteome</keyword>
<proteinExistence type="predicted"/>
<keyword evidence="2" id="KW-1133">Transmembrane helix</keyword>